<accession>A0AAV2IL98</accession>
<reference evidence="4 5" key="1">
    <citation type="submission" date="2024-04" db="EMBL/GenBank/DDBJ databases">
        <authorList>
            <consortium name="Genoscope - CEA"/>
            <person name="William W."/>
        </authorList>
    </citation>
    <scope>NUCLEOTIDE SEQUENCE [LARGE SCALE GENOMIC DNA]</scope>
</reference>
<gene>
    <name evidence="4" type="ORF">GSLYS_00019311001</name>
</gene>
<dbReference type="Pfam" id="PF08583">
    <property type="entry name" value="Cmc1"/>
    <property type="match status" value="1"/>
</dbReference>
<comment type="subcellular location">
    <subcellularLocation>
        <location evidence="3">Mitochondrion</location>
    </subcellularLocation>
</comment>
<keyword evidence="5" id="KW-1185">Reference proteome</keyword>
<dbReference type="PROSITE" id="PS51808">
    <property type="entry name" value="CHCH"/>
    <property type="match status" value="1"/>
</dbReference>
<dbReference type="PANTHER" id="PTHR22977:SF5">
    <property type="entry name" value="COX ASSEMBLY MITOCHONDRIAL PROTEIN HOMOLOG"/>
    <property type="match status" value="1"/>
</dbReference>
<evidence type="ECO:0000256" key="3">
    <source>
        <dbReference type="RuleBase" id="RU364104"/>
    </source>
</evidence>
<dbReference type="PANTHER" id="PTHR22977">
    <property type="entry name" value="COX ASSEMBLY MITOCHONDRIAL PROTEIN"/>
    <property type="match status" value="1"/>
</dbReference>
<proteinExistence type="inferred from homology"/>
<evidence type="ECO:0000256" key="2">
    <source>
        <dbReference type="ARBA" id="ARBA00023157"/>
    </source>
</evidence>
<dbReference type="EMBL" id="CAXITT010000752">
    <property type="protein sequence ID" value="CAL1545934.1"/>
    <property type="molecule type" value="Genomic_DNA"/>
</dbReference>
<dbReference type="AlphaFoldDB" id="A0AAV2IL98"/>
<organism evidence="4 5">
    <name type="scientific">Lymnaea stagnalis</name>
    <name type="common">Great pond snail</name>
    <name type="synonym">Helix stagnalis</name>
    <dbReference type="NCBI Taxonomy" id="6523"/>
    <lineage>
        <taxon>Eukaryota</taxon>
        <taxon>Metazoa</taxon>
        <taxon>Spiralia</taxon>
        <taxon>Lophotrochozoa</taxon>
        <taxon>Mollusca</taxon>
        <taxon>Gastropoda</taxon>
        <taxon>Heterobranchia</taxon>
        <taxon>Euthyneura</taxon>
        <taxon>Panpulmonata</taxon>
        <taxon>Hygrophila</taxon>
        <taxon>Lymnaeoidea</taxon>
        <taxon>Lymnaeidae</taxon>
        <taxon>Lymnaea</taxon>
    </lineage>
</organism>
<keyword evidence="3" id="KW-0496">Mitochondrion</keyword>
<dbReference type="Proteomes" id="UP001497497">
    <property type="component" value="Unassembled WGS sequence"/>
</dbReference>
<evidence type="ECO:0000256" key="1">
    <source>
        <dbReference type="ARBA" id="ARBA00007347"/>
    </source>
</evidence>
<dbReference type="GO" id="GO:0005739">
    <property type="term" value="C:mitochondrion"/>
    <property type="evidence" value="ECO:0007669"/>
    <property type="project" value="UniProtKB-SubCell"/>
</dbReference>
<comment type="caution">
    <text evidence="4">The sequence shown here is derived from an EMBL/GenBank/DDBJ whole genome shotgun (WGS) entry which is preliminary data.</text>
</comment>
<sequence>MASTLEKENESKDKDYVLAKSLGGGPLGIGDPNDRSLRKAESEIMIPQKMKLKAKTERCAEEVKKFGECAKEKGLMMPFLCRAVAKEMGNCLSAAYSDPSFVDQCTKEYLDERSEYRRTGVKAKAKKKEAVM</sequence>
<comment type="similarity">
    <text evidence="1 3">Belongs to the CMC family.</text>
</comment>
<evidence type="ECO:0000313" key="4">
    <source>
        <dbReference type="EMBL" id="CAL1545934.1"/>
    </source>
</evidence>
<dbReference type="InterPro" id="IPR013892">
    <property type="entry name" value="Cyt_c_biogenesis_Cmc1-like"/>
</dbReference>
<evidence type="ECO:0000313" key="5">
    <source>
        <dbReference type="Proteomes" id="UP001497497"/>
    </source>
</evidence>
<keyword evidence="2" id="KW-1015">Disulfide bond</keyword>
<name>A0AAV2IL98_LYMST</name>
<protein>
    <recommendedName>
        <fullName evidence="3">COX assembly mitochondrial protein</fullName>
    </recommendedName>
</protein>